<evidence type="ECO:0000256" key="2">
    <source>
        <dbReference type="ARBA" id="ARBA00005273"/>
    </source>
</evidence>
<dbReference type="EMBL" id="OX465077">
    <property type="protein sequence ID" value="CAI9269609.1"/>
    <property type="molecule type" value="Genomic_DNA"/>
</dbReference>
<dbReference type="Gene3D" id="3.40.50.410">
    <property type="entry name" value="von Willebrand factor, type A domain"/>
    <property type="match status" value="1"/>
</dbReference>
<dbReference type="GO" id="GO:0006289">
    <property type="term" value="P:nucleotide-excision repair"/>
    <property type="evidence" value="ECO:0007669"/>
    <property type="project" value="UniProtKB-UniRule"/>
</dbReference>
<dbReference type="Pfam" id="PF03850">
    <property type="entry name" value="Tfb4"/>
    <property type="match status" value="1"/>
</dbReference>
<evidence type="ECO:0000313" key="13">
    <source>
        <dbReference type="Proteomes" id="UP001177003"/>
    </source>
</evidence>
<dbReference type="PANTHER" id="PTHR12831:SF0">
    <property type="entry name" value="GENERAL TRANSCRIPTION FACTOR IIH SUBUNIT 3"/>
    <property type="match status" value="1"/>
</dbReference>
<reference evidence="12" key="1">
    <citation type="submission" date="2023-04" db="EMBL/GenBank/DDBJ databases">
        <authorList>
            <person name="Vijverberg K."/>
            <person name="Xiong W."/>
            <person name="Schranz E."/>
        </authorList>
    </citation>
    <scope>NUCLEOTIDE SEQUENCE</scope>
</reference>
<comment type="subcellular location">
    <subcellularLocation>
        <location evidence="1 11">Nucleus</location>
    </subcellularLocation>
</comment>
<keyword evidence="4 11" id="KW-0227">DNA damage</keyword>
<keyword evidence="13" id="KW-1185">Reference proteome</keyword>
<keyword evidence="3 11" id="KW-0479">Metal-binding</keyword>
<dbReference type="GO" id="GO:0005675">
    <property type="term" value="C:transcription factor TFIIH holo complex"/>
    <property type="evidence" value="ECO:0007669"/>
    <property type="project" value="UniProtKB-UniRule"/>
</dbReference>
<keyword evidence="9 11" id="KW-0234">DNA repair</keyword>
<evidence type="ECO:0000256" key="8">
    <source>
        <dbReference type="ARBA" id="ARBA00023163"/>
    </source>
</evidence>
<evidence type="ECO:0000313" key="12">
    <source>
        <dbReference type="EMBL" id="CAI9269609.1"/>
    </source>
</evidence>
<accession>A0AA35Y6Y6</accession>
<dbReference type="GO" id="GO:0000439">
    <property type="term" value="C:transcription factor TFIIH core complex"/>
    <property type="evidence" value="ECO:0007669"/>
    <property type="project" value="UniProtKB-UniRule"/>
</dbReference>
<dbReference type="PANTHER" id="PTHR12831">
    <property type="entry name" value="TRANSCRIPTION INITIATION FACTOR IIH TFIIH , POLYPEPTIDE 3-RELATED"/>
    <property type="match status" value="1"/>
</dbReference>
<evidence type="ECO:0000256" key="9">
    <source>
        <dbReference type="ARBA" id="ARBA00023204"/>
    </source>
</evidence>
<dbReference type="Proteomes" id="UP001177003">
    <property type="component" value="Chromosome 1"/>
</dbReference>
<evidence type="ECO:0000256" key="7">
    <source>
        <dbReference type="ARBA" id="ARBA00023015"/>
    </source>
</evidence>
<gene>
    <name evidence="12" type="ORF">LSALG_LOCUS9974</name>
</gene>
<evidence type="ECO:0000256" key="3">
    <source>
        <dbReference type="ARBA" id="ARBA00022723"/>
    </source>
</evidence>
<dbReference type="AlphaFoldDB" id="A0AA35Y6Y6"/>
<proteinExistence type="inferred from homology"/>
<organism evidence="12 13">
    <name type="scientific">Lactuca saligna</name>
    <name type="common">Willowleaf lettuce</name>
    <dbReference type="NCBI Taxonomy" id="75948"/>
    <lineage>
        <taxon>Eukaryota</taxon>
        <taxon>Viridiplantae</taxon>
        <taxon>Streptophyta</taxon>
        <taxon>Embryophyta</taxon>
        <taxon>Tracheophyta</taxon>
        <taxon>Spermatophyta</taxon>
        <taxon>Magnoliopsida</taxon>
        <taxon>eudicotyledons</taxon>
        <taxon>Gunneridae</taxon>
        <taxon>Pentapetalae</taxon>
        <taxon>asterids</taxon>
        <taxon>campanulids</taxon>
        <taxon>Asterales</taxon>
        <taxon>Asteraceae</taxon>
        <taxon>Cichorioideae</taxon>
        <taxon>Cichorieae</taxon>
        <taxon>Lactucinae</taxon>
        <taxon>Lactuca</taxon>
    </lineage>
</organism>
<dbReference type="InterPro" id="IPR004600">
    <property type="entry name" value="TFIIH_Tfb4/GTF2H3"/>
</dbReference>
<evidence type="ECO:0000256" key="11">
    <source>
        <dbReference type="RuleBase" id="RU368090"/>
    </source>
</evidence>
<sequence length="231" mass="26469">MVIAIGFSPCDYIYDSSLDHGNLRVETLLQKLEEFVIKDEELNKQESVDRIGSTLLSGYLSMALCYIQRVFRSGSIHPQSRILCLHGSQDGPREYVAIMNSIFSTQRSMVRIHSCVIGSQHSAFLQQASYITGAVYLTDTMIMDGMNDYVMNELRGFEWNDVYRVSYNLQSYKSGRRLEIKMLSRNIIVGLSVIFAIKYEFNRGYFGNMDELKQHGRKIVMKNKVIISGKL</sequence>
<comment type="similarity">
    <text evidence="2 11">Belongs to the TFB4 family.</text>
</comment>
<dbReference type="GO" id="GO:0008270">
    <property type="term" value="F:zinc ion binding"/>
    <property type="evidence" value="ECO:0007669"/>
    <property type="project" value="UniProtKB-KW"/>
</dbReference>
<keyword evidence="10 11" id="KW-0539">Nucleus</keyword>
<evidence type="ECO:0000256" key="10">
    <source>
        <dbReference type="ARBA" id="ARBA00023242"/>
    </source>
</evidence>
<keyword evidence="7 11" id="KW-0805">Transcription regulation</keyword>
<protein>
    <recommendedName>
        <fullName evidence="11">General transcription and DNA repair factor IIH subunit TFB4</fullName>
    </recommendedName>
    <alternativeName>
        <fullName evidence="11">RNA polymerase II transcription factor B subunit 4</fullName>
    </alternativeName>
</protein>
<evidence type="ECO:0000256" key="4">
    <source>
        <dbReference type="ARBA" id="ARBA00022763"/>
    </source>
</evidence>
<keyword evidence="8 11" id="KW-0804">Transcription</keyword>
<dbReference type="GO" id="GO:0006355">
    <property type="term" value="P:regulation of DNA-templated transcription"/>
    <property type="evidence" value="ECO:0007669"/>
    <property type="project" value="InterPro"/>
</dbReference>
<keyword evidence="6 11" id="KW-0862">Zinc</keyword>
<evidence type="ECO:0000256" key="6">
    <source>
        <dbReference type="ARBA" id="ARBA00022833"/>
    </source>
</evidence>
<comment type="subunit">
    <text evidence="11">Component of the 7-subunit TFIIH core complex composed of XPB, XPD, TFB1/GTF2H1, GTF2H2/P44, TFB4/GTF2H3, TFB2/GTF2H4 and TFB5/GTF2H5, which is active in NER. The core complex associates with the 3-subunit CDK-activating kinase (CAK) module composed of CYCH1/cyclin H1, CDKD and MAT1/At4g30820 to form the 10-subunit holoenzyme (holo-TFIIH) active in transcription.</text>
</comment>
<keyword evidence="5 11" id="KW-0863">Zinc-finger</keyword>
<evidence type="ECO:0000256" key="5">
    <source>
        <dbReference type="ARBA" id="ARBA00022771"/>
    </source>
</evidence>
<comment type="function">
    <text evidence="11">Component of the general transcription and DNA repair factor IIH (TFIIH) core complex, which is involved in general and transcription-coupled nucleotide excision repair (NER) of damaged DNA and, when complexed to CAK, in RNA transcription by RNA polymerase II. In NER, TFIIH acts by opening DNA around the lesion to allow the excision of the damaged oligonucleotide and its replacement by a new DNA fragment. In transcription, TFIIH has an essential role in transcription initiation. When the pre-initiation complex (PIC) has been established, TFIIH is required for promoter opening and promoter escape. Phosphorylation of the C-terminal tail (CTD) of the largest subunit of RNA polymerase II by the kinase module CAK controls the initiation of transcription.</text>
</comment>
<evidence type="ECO:0000256" key="1">
    <source>
        <dbReference type="ARBA" id="ARBA00004123"/>
    </source>
</evidence>
<dbReference type="InterPro" id="IPR036465">
    <property type="entry name" value="vWFA_dom_sf"/>
</dbReference>
<name>A0AA35Y6Y6_LACSI</name>